<feature type="signal peptide" evidence="15">
    <location>
        <begin position="1"/>
        <end position="26"/>
    </location>
</feature>
<dbReference type="EMBL" id="JAICCE010000005">
    <property type="protein sequence ID" value="KAG9277597.1"/>
    <property type="molecule type" value="Genomic_DNA"/>
</dbReference>
<keyword evidence="7 13" id="KW-0297">G-protein coupled receptor</keyword>
<evidence type="ECO:0000313" key="20">
    <source>
        <dbReference type="Proteomes" id="UP000752171"/>
    </source>
</evidence>
<feature type="transmembrane region" description="Helical" evidence="14">
    <location>
        <begin position="268"/>
        <end position="289"/>
    </location>
</feature>
<dbReference type="GO" id="GO:0019722">
    <property type="term" value="P:calcium-mediated signaling"/>
    <property type="evidence" value="ECO:0007669"/>
    <property type="project" value="TreeGrafter"/>
</dbReference>
<dbReference type="FunFam" id="1.20.1070.10:FF:000035">
    <property type="entry name" value="C-C chemokine receptor type 6"/>
    <property type="match status" value="1"/>
</dbReference>
<keyword evidence="10 13" id="KW-0675">Receptor</keyword>
<dbReference type="GO" id="GO:0009897">
    <property type="term" value="C:external side of plasma membrane"/>
    <property type="evidence" value="ECO:0007669"/>
    <property type="project" value="TreeGrafter"/>
</dbReference>
<evidence type="ECO:0000256" key="5">
    <source>
        <dbReference type="ARBA" id="ARBA00022753"/>
    </source>
</evidence>
<keyword evidence="11" id="KW-0325">Glycoprotein</keyword>
<keyword evidence="6 14" id="KW-1133">Transmembrane helix</keyword>
<dbReference type="PRINTS" id="PR00657">
    <property type="entry name" value="CCCHEMOKINER"/>
</dbReference>
<keyword evidence="8 14" id="KW-0472">Membrane</keyword>
<feature type="transmembrane region" description="Helical" evidence="14">
    <location>
        <begin position="103"/>
        <end position="123"/>
    </location>
</feature>
<dbReference type="PRINTS" id="PR00237">
    <property type="entry name" value="GPCRRHODOPSN"/>
</dbReference>
<reference evidence="18" key="2">
    <citation type="submission" date="2025-05" db="UniProtKB">
        <authorList>
            <consortium name="Ensembl"/>
        </authorList>
    </citation>
    <scope>IDENTIFICATION</scope>
</reference>
<dbReference type="GO" id="GO:0005769">
    <property type="term" value="C:early endosome"/>
    <property type="evidence" value="ECO:0007669"/>
    <property type="project" value="UniProtKB-SubCell"/>
</dbReference>
<feature type="transmembrane region" description="Helical" evidence="14">
    <location>
        <begin position="72"/>
        <end position="94"/>
    </location>
</feature>
<keyword evidence="9" id="KW-1015">Disulfide bond</keyword>
<evidence type="ECO:0000313" key="18">
    <source>
        <dbReference type="Ensembl" id="ENSAMXP00005052637.1"/>
    </source>
</evidence>
<evidence type="ECO:0000256" key="12">
    <source>
        <dbReference type="ARBA" id="ARBA00023224"/>
    </source>
</evidence>
<dbReference type="Pfam" id="PF00001">
    <property type="entry name" value="7tm_1"/>
    <property type="match status" value="1"/>
</dbReference>
<evidence type="ECO:0000256" key="6">
    <source>
        <dbReference type="ARBA" id="ARBA00022989"/>
    </source>
</evidence>
<dbReference type="Gene3D" id="1.20.1070.10">
    <property type="entry name" value="Rhodopsin 7-helix transmembrane proteins"/>
    <property type="match status" value="1"/>
</dbReference>
<keyword evidence="3" id="KW-1003">Cell membrane</keyword>
<dbReference type="PANTHER" id="PTHR10489:SF635">
    <property type="entry name" value="C-C CHEMOKINE RECEPTOR TYPE 7"/>
    <property type="match status" value="1"/>
</dbReference>
<proteinExistence type="inferred from homology"/>
<dbReference type="GO" id="GO:0007204">
    <property type="term" value="P:positive regulation of cytosolic calcium ion concentration"/>
    <property type="evidence" value="ECO:0007669"/>
    <property type="project" value="TreeGrafter"/>
</dbReference>
<evidence type="ECO:0000313" key="19">
    <source>
        <dbReference type="Proteomes" id="UP000694621"/>
    </source>
</evidence>
<evidence type="ECO:0000256" key="9">
    <source>
        <dbReference type="ARBA" id="ARBA00023157"/>
    </source>
</evidence>
<feature type="chain" id="PRO_5044669697" evidence="15">
    <location>
        <begin position="27"/>
        <end position="374"/>
    </location>
</feature>
<dbReference type="GO" id="GO:0038117">
    <property type="term" value="F:C-C motif chemokine 19 receptor activity"/>
    <property type="evidence" value="ECO:0007669"/>
    <property type="project" value="TreeGrafter"/>
</dbReference>
<evidence type="ECO:0000256" key="7">
    <source>
        <dbReference type="ARBA" id="ARBA00023040"/>
    </source>
</evidence>
<feature type="transmembrane region" description="Helical" evidence="14">
    <location>
        <begin position="143"/>
        <end position="164"/>
    </location>
</feature>
<dbReference type="InterPro" id="IPR000276">
    <property type="entry name" value="GPCR_Rhodpsn"/>
</dbReference>
<evidence type="ECO:0000256" key="15">
    <source>
        <dbReference type="SAM" id="SignalP"/>
    </source>
</evidence>
<dbReference type="SUPFAM" id="SSF81321">
    <property type="entry name" value="Family A G protein-coupled receptor-like"/>
    <property type="match status" value="1"/>
</dbReference>
<dbReference type="GO" id="GO:0035757">
    <property type="term" value="F:chemokine (C-C motif) ligand 19 binding"/>
    <property type="evidence" value="ECO:0007669"/>
    <property type="project" value="TreeGrafter"/>
</dbReference>
<evidence type="ECO:0000256" key="3">
    <source>
        <dbReference type="ARBA" id="ARBA00022475"/>
    </source>
</evidence>
<dbReference type="AlphaFoldDB" id="A0A8B9LI72"/>
<feature type="transmembrane region" description="Helical" evidence="14">
    <location>
        <begin position="227"/>
        <end position="247"/>
    </location>
</feature>
<evidence type="ECO:0000256" key="13">
    <source>
        <dbReference type="RuleBase" id="RU000688"/>
    </source>
</evidence>
<dbReference type="PANTHER" id="PTHR10489">
    <property type="entry name" value="CELL ADHESION MOLECULE"/>
    <property type="match status" value="1"/>
</dbReference>
<comment type="subcellular location">
    <subcellularLocation>
        <location evidence="2">Cell membrane</location>
        <topology evidence="2">Multi-pass membrane protein</topology>
    </subcellularLocation>
    <subcellularLocation>
        <location evidence="1">Early endosome</location>
    </subcellularLocation>
</comment>
<dbReference type="Proteomes" id="UP000694621">
    <property type="component" value="Unplaced"/>
</dbReference>
<evidence type="ECO:0000259" key="16">
    <source>
        <dbReference type="PROSITE" id="PS50262"/>
    </source>
</evidence>
<keyword evidence="4 13" id="KW-0812">Transmembrane</keyword>
<evidence type="ECO:0000256" key="14">
    <source>
        <dbReference type="SAM" id="Phobius"/>
    </source>
</evidence>
<evidence type="ECO:0000256" key="10">
    <source>
        <dbReference type="ARBA" id="ARBA00023170"/>
    </source>
</evidence>
<accession>A0A8B9LI72</accession>
<evidence type="ECO:0000313" key="17">
    <source>
        <dbReference type="EMBL" id="KAG9277597.1"/>
    </source>
</evidence>
<evidence type="ECO:0000256" key="8">
    <source>
        <dbReference type="ARBA" id="ARBA00023136"/>
    </source>
</evidence>
<organism evidence="18 19">
    <name type="scientific">Astyanax mexicanus</name>
    <name type="common">Blind cave fish</name>
    <name type="synonym">Astyanax fasciatus mexicanus</name>
    <dbReference type="NCBI Taxonomy" id="7994"/>
    <lineage>
        <taxon>Eukaryota</taxon>
        <taxon>Metazoa</taxon>
        <taxon>Chordata</taxon>
        <taxon>Craniata</taxon>
        <taxon>Vertebrata</taxon>
        <taxon>Euteleostomi</taxon>
        <taxon>Actinopterygii</taxon>
        <taxon>Neopterygii</taxon>
        <taxon>Teleostei</taxon>
        <taxon>Ostariophysi</taxon>
        <taxon>Characiformes</taxon>
        <taxon>Characoidei</taxon>
        <taxon>Acestrorhamphidae</taxon>
        <taxon>Acestrorhamphinae</taxon>
        <taxon>Astyanax</taxon>
    </lineage>
</organism>
<evidence type="ECO:0000256" key="11">
    <source>
        <dbReference type="ARBA" id="ARBA00023180"/>
    </source>
</evidence>
<evidence type="ECO:0000256" key="1">
    <source>
        <dbReference type="ARBA" id="ARBA00004412"/>
    </source>
</evidence>
<dbReference type="GO" id="GO:0060326">
    <property type="term" value="P:cell chemotaxis"/>
    <property type="evidence" value="ECO:0007669"/>
    <property type="project" value="TreeGrafter"/>
</dbReference>
<feature type="transmembrane region" description="Helical" evidence="14">
    <location>
        <begin position="185"/>
        <end position="207"/>
    </location>
</feature>
<gene>
    <name evidence="18" type="primary">ccr7</name>
    <name evidence="17" type="synonym">CCR7</name>
    <name evidence="17" type="ORF">AMEX_G7617</name>
</gene>
<dbReference type="Proteomes" id="UP000752171">
    <property type="component" value="Unassembled WGS sequence"/>
</dbReference>
<evidence type="ECO:0000256" key="2">
    <source>
        <dbReference type="ARBA" id="ARBA00004651"/>
    </source>
</evidence>
<protein>
    <submittedName>
        <fullName evidence="17">C-C chemokine receptor type 7</fullName>
    </submittedName>
</protein>
<feature type="domain" description="G-protein coupled receptors family 1 profile" evidence="16">
    <location>
        <begin position="83"/>
        <end position="325"/>
    </location>
</feature>
<dbReference type="InterPro" id="IPR000355">
    <property type="entry name" value="Chemokine_rcpt"/>
</dbReference>
<keyword evidence="12 13" id="KW-0807">Transducer</keyword>
<dbReference type="InterPro" id="IPR017452">
    <property type="entry name" value="GPCR_Rhodpsn_7TM"/>
</dbReference>
<name>A0A8B9LI72_ASTMX</name>
<dbReference type="GO" id="GO:0006955">
    <property type="term" value="P:immune response"/>
    <property type="evidence" value="ECO:0007669"/>
    <property type="project" value="TreeGrafter"/>
</dbReference>
<keyword evidence="15" id="KW-0732">Signal</keyword>
<evidence type="ECO:0000256" key="4">
    <source>
        <dbReference type="ARBA" id="ARBA00022692"/>
    </source>
</evidence>
<keyword evidence="5" id="KW-0967">Endosome</keyword>
<dbReference type="InterPro" id="IPR050119">
    <property type="entry name" value="CCR1-9-like"/>
</dbReference>
<dbReference type="PRINTS" id="PR00645">
    <property type="entry name" value="CXCCHMKINER4"/>
</dbReference>
<dbReference type="GO" id="GO:0035758">
    <property type="term" value="F:chemokine (C-C motif) ligand 21 binding"/>
    <property type="evidence" value="ECO:0007669"/>
    <property type="project" value="TreeGrafter"/>
</dbReference>
<dbReference type="Ensembl" id="ENSAMXT00005056947.1">
    <property type="protein sequence ID" value="ENSAMXP00005052637.1"/>
    <property type="gene ID" value="ENSAMXG00005023676.1"/>
</dbReference>
<comment type="similarity">
    <text evidence="13">Belongs to the G-protein coupled receptor 1 family.</text>
</comment>
<dbReference type="PROSITE" id="PS00237">
    <property type="entry name" value="G_PROTEIN_RECEP_F1_1"/>
    <property type="match status" value="1"/>
</dbReference>
<dbReference type="InterPro" id="IPR001277">
    <property type="entry name" value="CXCR4/ACKR2"/>
</dbReference>
<sequence>MFSNLTFLSLLVLGPVLLMWSCRVKANVTRMTTEGDYEDSTSDASTFDYGTAVSMCEKAANRNFRSWFLPTVYSIICFLALLGNFLVILTYLYFKRLKTMTDIFLLNLAVADLLFALSLPFWAASVMTTWPLGQFPCKSMHAIYKISFFSGMFLLTCISVDRYYSITKAVSAHRCRSSAIQYGRVSSMITWVMAVVFSLPEIIYSGINNNNTCVAFTHAHEDLRVSMLVSQMILGFVLPALVMGFCYSCIIKTLVQARNFEKNKALKVIFAVVSVFLVSQLPYNVVMGLSTKNTTHCDYENLLLYAMDVTRGIAFLRCCVNPFLYAFIGVKFRNDLLKLLKDLGCISQRHVIYACGKRKSSAGFETETTTSFSP</sequence>
<feature type="transmembrane region" description="Helical" evidence="14">
    <location>
        <begin position="309"/>
        <end position="328"/>
    </location>
</feature>
<dbReference type="PROSITE" id="PS50262">
    <property type="entry name" value="G_PROTEIN_RECEP_F1_2"/>
    <property type="match status" value="1"/>
</dbReference>
<reference evidence="17 20" key="1">
    <citation type="submission" date="2021-07" db="EMBL/GenBank/DDBJ databases">
        <authorList>
            <person name="Imarazene B."/>
            <person name="Zahm M."/>
            <person name="Klopp C."/>
            <person name="Cabau C."/>
            <person name="Beille S."/>
            <person name="Jouanno E."/>
            <person name="Castinel A."/>
            <person name="Lluch J."/>
            <person name="Gil L."/>
            <person name="Kuchtly C."/>
            <person name="Lopez Roques C."/>
            <person name="Donnadieu C."/>
            <person name="Parrinello H."/>
            <person name="Journot L."/>
            <person name="Du K."/>
            <person name="Schartl M."/>
            <person name="Retaux S."/>
            <person name="Guiguen Y."/>
        </authorList>
    </citation>
    <scope>NUCLEOTIDE SEQUENCE [LARGE SCALE GENOMIC DNA]</scope>
    <source>
        <strain evidence="17">Pach_M1</strain>
        <tissue evidence="17">Testis</tissue>
    </source>
</reference>